<dbReference type="InterPro" id="IPR037121">
    <property type="entry name" value="Ribosomal_bL25_C"/>
</dbReference>
<evidence type="ECO:0000256" key="2">
    <source>
        <dbReference type="ARBA" id="ARBA00022884"/>
    </source>
</evidence>
<organism evidence="9 10">
    <name type="scientific">Candidatus Nucleicultrix amoebiphila FS5</name>
    <dbReference type="NCBI Taxonomy" id="1414854"/>
    <lineage>
        <taxon>Bacteria</taxon>
        <taxon>Pseudomonadati</taxon>
        <taxon>Pseudomonadota</taxon>
        <taxon>Alphaproteobacteria</taxon>
        <taxon>Holosporales</taxon>
        <taxon>Candidatus Nucleicultricaceae</taxon>
        <taxon>Candidatus Nucleicultrix</taxon>
    </lineage>
</organism>
<comment type="function">
    <text evidence="5">This is one of the proteins that binds to the 5S RNA in the ribosome where it forms part of the central protuberance.</text>
</comment>
<feature type="region of interest" description="Disordered" evidence="6">
    <location>
        <begin position="193"/>
        <end position="216"/>
    </location>
</feature>
<dbReference type="AlphaFoldDB" id="A0A1W6N3X6"/>
<dbReference type="InterPro" id="IPR020056">
    <property type="entry name" value="Rbsml_bL25/Gln-tRNA_synth_N"/>
</dbReference>
<dbReference type="RefSeq" id="WP_085784031.1">
    <property type="nucleotide sequence ID" value="NZ_CP008743.1"/>
</dbReference>
<feature type="region of interest" description="Disordered" evidence="6">
    <location>
        <begin position="1"/>
        <end position="20"/>
    </location>
</feature>
<dbReference type="Gene3D" id="2.40.240.10">
    <property type="entry name" value="Ribosomal Protein L25, Chain P"/>
    <property type="match status" value="1"/>
</dbReference>
<evidence type="ECO:0000256" key="5">
    <source>
        <dbReference type="HAMAP-Rule" id="MF_01334"/>
    </source>
</evidence>
<dbReference type="InterPro" id="IPR029751">
    <property type="entry name" value="Ribosomal_L25_dom"/>
</dbReference>
<keyword evidence="1 5" id="KW-0699">rRNA-binding</keyword>
<dbReference type="Pfam" id="PF14693">
    <property type="entry name" value="Ribosomal_TL5_C"/>
    <property type="match status" value="1"/>
</dbReference>
<dbReference type="NCBIfam" id="NF004128">
    <property type="entry name" value="PRK05618.1-2"/>
    <property type="match status" value="1"/>
</dbReference>
<dbReference type="GO" id="GO:0006412">
    <property type="term" value="P:translation"/>
    <property type="evidence" value="ECO:0007669"/>
    <property type="project" value="UniProtKB-UniRule"/>
</dbReference>
<name>A0A1W6N3X6_9PROT</name>
<dbReference type="HAMAP" id="MF_01334">
    <property type="entry name" value="Ribosomal_bL25_CTC"/>
    <property type="match status" value="1"/>
</dbReference>
<comment type="similarity">
    <text evidence="5">Belongs to the bacterial ribosomal protein bL25 family. CTC subfamily.</text>
</comment>
<feature type="domain" description="Large ribosomal subunit protein bL25 beta" evidence="8">
    <location>
        <begin position="102"/>
        <end position="187"/>
    </location>
</feature>
<dbReference type="InterPro" id="IPR020930">
    <property type="entry name" value="Ribosomal_uL5_bac-type"/>
</dbReference>
<evidence type="ECO:0000256" key="4">
    <source>
        <dbReference type="ARBA" id="ARBA00023274"/>
    </source>
</evidence>
<dbReference type="EMBL" id="CP008743">
    <property type="protein sequence ID" value="ARN84587.1"/>
    <property type="molecule type" value="Genomic_DNA"/>
</dbReference>
<comment type="subunit">
    <text evidence="5">Part of the 50S ribosomal subunit; part of the 5S rRNA/L5/L18/L25 subcomplex. Contacts the 5S rRNA. Binds to the 5S rRNA independently of L5 and L18.</text>
</comment>
<dbReference type="OrthoDB" id="9806411at2"/>
<dbReference type="Gene3D" id="2.170.120.20">
    <property type="entry name" value="Ribosomal protein L25, beta domain"/>
    <property type="match status" value="1"/>
</dbReference>
<dbReference type="GO" id="GO:0022625">
    <property type="term" value="C:cytosolic large ribosomal subunit"/>
    <property type="evidence" value="ECO:0007669"/>
    <property type="project" value="TreeGrafter"/>
</dbReference>
<dbReference type="InterPro" id="IPR001021">
    <property type="entry name" value="Ribosomal_bL25_long"/>
</dbReference>
<keyword evidence="4 5" id="KW-0687">Ribonucleoprotein</keyword>
<dbReference type="PANTHER" id="PTHR33284">
    <property type="entry name" value="RIBOSOMAL PROTEIN L25/GLN-TRNA SYNTHETASE, ANTI-CODON-BINDING DOMAIN-CONTAINING PROTEIN"/>
    <property type="match status" value="1"/>
</dbReference>
<dbReference type="InterPro" id="IPR011035">
    <property type="entry name" value="Ribosomal_bL25/Gln-tRNA_synth"/>
</dbReference>
<feature type="compositionally biased region" description="Low complexity" evidence="6">
    <location>
        <begin position="195"/>
        <end position="208"/>
    </location>
</feature>
<protein>
    <recommendedName>
        <fullName evidence="5">Large ribosomal subunit protein bL25</fullName>
    </recommendedName>
    <alternativeName>
        <fullName evidence="5">General stress protein CTC</fullName>
    </alternativeName>
</protein>
<dbReference type="InterPro" id="IPR020057">
    <property type="entry name" value="Ribosomal_bL25_b-dom"/>
</dbReference>
<sequence length="216" mass="23037">MTTTATMRVQSRENIGRGGSQALRRQGLVPGVIYGAGKDNVNFAIDERDVVKGLNDAGFFTHIFDLKIGNVSERGLAREVQLHPVTDRPIHIDFLRVGKDSKVNVAVPVTFINEDKSPGLKRGGVLNIVLHNLELVCPADHIPDHLTVDLTGVEIGHGIHVESLNLPAGISVAHKDRDNTIATIVAPTIQKAETEAAPVEGAATAAPAEGDKSKSE</sequence>
<dbReference type="GO" id="GO:0003735">
    <property type="term" value="F:structural constituent of ribosome"/>
    <property type="evidence" value="ECO:0007669"/>
    <property type="project" value="InterPro"/>
</dbReference>
<gene>
    <name evidence="5" type="primary">rplY</name>
    <name evidence="5" type="synonym">ctc</name>
    <name evidence="9" type="ORF">GQ61_03845</name>
</gene>
<evidence type="ECO:0000313" key="9">
    <source>
        <dbReference type="EMBL" id="ARN84587.1"/>
    </source>
</evidence>
<dbReference type="KEGG" id="naf:GQ61_03845"/>
<dbReference type="GO" id="GO:0008097">
    <property type="term" value="F:5S rRNA binding"/>
    <property type="evidence" value="ECO:0007669"/>
    <property type="project" value="InterPro"/>
</dbReference>
<proteinExistence type="inferred from homology"/>
<keyword evidence="10" id="KW-1185">Reference proteome</keyword>
<feature type="domain" description="Large ribosomal subunit protein bL25 L25" evidence="7">
    <location>
        <begin position="9"/>
        <end position="94"/>
    </location>
</feature>
<evidence type="ECO:0000259" key="7">
    <source>
        <dbReference type="Pfam" id="PF01386"/>
    </source>
</evidence>
<evidence type="ECO:0000256" key="3">
    <source>
        <dbReference type="ARBA" id="ARBA00022980"/>
    </source>
</evidence>
<evidence type="ECO:0000259" key="8">
    <source>
        <dbReference type="Pfam" id="PF14693"/>
    </source>
</evidence>
<evidence type="ECO:0000256" key="1">
    <source>
        <dbReference type="ARBA" id="ARBA00022730"/>
    </source>
</evidence>
<dbReference type="STRING" id="1414854.GQ61_03845"/>
<dbReference type="Proteomes" id="UP000237351">
    <property type="component" value="Chromosome"/>
</dbReference>
<dbReference type="PANTHER" id="PTHR33284:SF1">
    <property type="entry name" value="RIBOSOMAL PROTEIN L25_GLN-TRNA SYNTHETASE, ANTI-CODON-BINDING DOMAIN-CONTAINING PROTEIN"/>
    <property type="match status" value="1"/>
</dbReference>
<dbReference type="SUPFAM" id="SSF50715">
    <property type="entry name" value="Ribosomal protein L25-like"/>
    <property type="match status" value="1"/>
</dbReference>
<dbReference type="CDD" id="cd00495">
    <property type="entry name" value="Ribosomal_L25_TL5_CTC"/>
    <property type="match status" value="1"/>
</dbReference>
<accession>A0A1W6N3X6</accession>
<reference evidence="9 10" key="1">
    <citation type="submission" date="2014-06" db="EMBL/GenBank/DDBJ databases">
        <title>The genome of the endonuclear symbiont Nucleicultrix amoebiphila.</title>
        <authorList>
            <person name="Schulz F."/>
            <person name="Horn M."/>
        </authorList>
    </citation>
    <scope>NUCLEOTIDE SEQUENCE [LARGE SCALE GENOMIC DNA]</scope>
    <source>
        <strain evidence="9 10">FS5</strain>
    </source>
</reference>
<dbReference type="NCBIfam" id="TIGR00731">
    <property type="entry name" value="bL25_bact_ctc"/>
    <property type="match status" value="1"/>
</dbReference>
<keyword evidence="3 5" id="KW-0689">Ribosomal protein</keyword>
<dbReference type="Pfam" id="PF01386">
    <property type="entry name" value="Ribosomal_L25p"/>
    <property type="match status" value="1"/>
</dbReference>
<evidence type="ECO:0000313" key="10">
    <source>
        <dbReference type="Proteomes" id="UP000237351"/>
    </source>
</evidence>
<evidence type="ECO:0000256" key="6">
    <source>
        <dbReference type="SAM" id="MobiDB-lite"/>
    </source>
</evidence>
<keyword evidence="2 5" id="KW-0694">RNA-binding</keyword>